<accession>A0ABQ6CAL9</accession>
<comment type="caution">
    <text evidence="2">The sequence shown here is derived from an EMBL/GenBank/DDBJ whole genome shotgun (WGS) entry which is preliminary data.</text>
</comment>
<reference evidence="3" key="1">
    <citation type="journal article" date="2019" name="Int. J. Syst. Evol. Microbiol.">
        <title>The Global Catalogue of Microorganisms (GCM) 10K type strain sequencing project: providing services to taxonomists for standard genome sequencing and annotation.</title>
        <authorList>
            <consortium name="The Broad Institute Genomics Platform"/>
            <consortium name="The Broad Institute Genome Sequencing Center for Infectious Disease"/>
            <person name="Wu L."/>
            <person name="Ma J."/>
        </authorList>
    </citation>
    <scope>NUCLEOTIDE SEQUENCE [LARGE SCALE GENOMIC DNA]</scope>
    <source>
        <strain evidence="3">NBRC 101365</strain>
    </source>
</reference>
<dbReference type="EMBL" id="BSPC01000005">
    <property type="protein sequence ID" value="GLS17432.1"/>
    <property type="molecule type" value="Genomic_DNA"/>
</dbReference>
<evidence type="ECO:0000256" key="1">
    <source>
        <dbReference type="SAM" id="SignalP"/>
    </source>
</evidence>
<feature type="chain" id="PRO_5046184058" evidence="1">
    <location>
        <begin position="33"/>
        <end position="195"/>
    </location>
</feature>
<feature type="signal peptide" evidence="1">
    <location>
        <begin position="1"/>
        <end position="32"/>
    </location>
</feature>
<keyword evidence="2" id="KW-0449">Lipoprotein</keyword>
<keyword evidence="3" id="KW-1185">Reference proteome</keyword>
<dbReference type="Proteomes" id="UP001156882">
    <property type="component" value="Unassembled WGS sequence"/>
</dbReference>
<evidence type="ECO:0000313" key="2">
    <source>
        <dbReference type="EMBL" id="GLS17432.1"/>
    </source>
</evidence>
<name>A0ABQ6CAL9_9HYPH</name>
<keyword evidence="1" id="KW-0732">Signal</keyword>
<organism evidence="2 3">
    <name type="scientific">Labrys miyagiensis</name>
    <dbReference type="NCBI Taxonomy" id="346912"/>
    <lineage>
        <taxon>Bacteria</taxon>
        <taxon>Pseudomonadati</taxon>
        <taxon>Pseudomonadota</taxon>
        <taxon>Alphaproteobacteria</taxon>
        <taxon>Hyphomicrobiales</taxon>
        <taxon>Xanthobacteraceae</taxon>
        <taxon>Labrys</taxon>
    </lineage>
</organism>
<protein>
    <submittedName>
        <fullName evidence="2">Lipoprotein</fullName>
    </submittedName>
</protein>
<proteinExistence type="predicted"/>
<sequence length="195" mass="21412">MKGQAARIHTRLRSVAGTAAAALMLAMATGFAAEKPVAPEHNPPGDIPDNQVFVTYRSSDGYELKAPEGWARRTTPHQVQFADKYDTIAVNIEDAATAPTLDVVKGQIVPKLQKEGRAVEIKGVSTVSRKSGTVIRILYNSNSEPNSVTSSQRRLENERFFYFHNGKLATLDLSAPLGADNADQWQLISDSFRWK</sequence>
<evidence type="ECO:0000313" key="3">
    <source>
        <dbReference type="Proteomes" id="UP001156882"/>
    </source>
</evidence>
<gene>
    <name evidence="2" type="ORF">GCM10007874_04470</name>
</gene>
<dbReference type="RefSeq" id="WP_284310252.1">
    <property type="nucleotide sequence ID" value="NZ_BSPC01000005.1"/>
</dbReference>